<proteinExistence type="predicted"/>
<reference evidence="1" key="1">
    <citation type="submission" date="2022-04" db="EMBL/GenBank/DDBJ databases">
        <title>Shinella lacus sp. nov., a novel member of the genus Shinella from water.</title>
        <authorList>
            <person name="Deng Y."/>
        </authorList>
    </citation>
    <scope>NUCLEOTIDE SEQUENCE</scope>
    <source>
        <strain evidence="1">JCM 31239</strain>
    </source>
</reference>
<comment type="caution">
    <text evidence="1">The sequence shown here is derived from an EMBL/GenBank/DDBJ whole genome shotgun (WGS) entry which is preliminary data.</text>
</comment>
<evidence type="ECO:0000313" key="1">
    <source>
        <dbReference type="EMBL" id="MDO6123212.1"/>
    </source>
</evidence>
<organism evidence="1 2">
    <name type="scientific">Shinella curvata</name>
    <dbReference type="NCBI Taxonomy" id="1817964"/>
    <lineage>
        <taxon>Bacteria</taxon>
        <taxon>Pseudomonadati</taxon>
        <taxon>Pseudomonadota</taxon>
        <taxon>Alphaproteobacteria</taxon>
        <taxon>Hyphomicrobiales</taxon>
        <taxon>Rhizobiaceae</taxon>
        <taxon>Shinella</taxon>
    </lineage>
</organism>
<name>A0ABT8XHP3_9HYPH</name>
<gene>
    <name evidence="1" type="ORF">GB928_018650</name>
</gene>
<dbReference type="Proteomes" id="UP001177080">
    <property type="component" value="Unassembled WGS sequence"/>
</dbReference>
<dbReference type="EMBL" id="WHSC02000007">
    <property type="protein sequence ID" value="MDO6123212.1"/>
    <property type="molecule type" value="Genomic_DNA"/>
</dbReference>
<keyword evidence="2" id="KW-1185">Reference proteome</keyword>
<accession>A0ABT8XHP3</accession>
<sequence>MELDDATTARMAASDTDEIARLSKHELIMFGIAALTLDAARVDMGHPLPDPIASEQDQFIALTYMLRCAPAHDIAMPHWKIKARFARPYTVDGITIDLSHLDGAAFDFSHIGGPRVFTHIARIGRRNGWV</sequence>
<protein>
    <submittedName>
        <fullName evidence="1">Uncharacterized protein</fullName>
    </submittedName>
</protein>
<evidence type="ECO:0000313" key="2">
    <source>
        <dbReference type="Proteomes" id="UP001177080"/>
    </source>
</evidence>
<dbReference type="RefSeq" id="WP_244760834.1">
    <property type="nucleotide sequence ID" value="NZ_JALJCJ010000002.1"/>
</dbReference>